<organism evidence="16 17">
    <name type="scientific">Blomia tropicalis</name>
    <name type="common">Mite</name>
    <dbReference type="NCBI Taxonomy" id="40697"/>
    <lineage>
        <taxon>Eukaryota</taxon>
        <taxon>Metazoa</taxon>
        <taxon>Ecdysozoa</taxon>
        <taxon>Arthropoda</taxon>
        <taxon>Chelicerata</taxon>
        <taxon>Arachnida</taxon>
        <taxon>Acari</taxon>
        <taxon>Acariformes</taxon>
        <taxon>Sarcoptiformes</taxon>
        <taxon>Astigmata</taxon>
        <taxon>Glycyphagoidea</taxon>
        <taxon>Echimyopodidae</taxon>
        <taxon>Blomia</taxon>
    </lineage>
</organism>
<dbReference type="SUPFAM" id="SSF52540">
    <property type="entry name" value="P-loop containing nucleoside triphosphate hydrolases"/>
    <property type="match status" value="1"/>
</dbReference>
<dbReference type="Gene3D" id="1.10.400.10">
    <property type="entry name" value="GI Alpha 1, domain 2-like"/>
    <property type="match status" value="1"/>
</dbReference>
<keyword evidence="5" id="KW-0498">Mitosis</keyword>
<keyword evidence="4 14" id="KW-0547">Nucleotide-binding</keyword>
<keyword evidence="1" id="KW-0132">Cell division</keyword>
<keyword evidence="7 14" id="KW-0342">GTP-binding</keyword>
<dbReference type="InterPro" id="IPR001408">
    <property type="entry name" value="Gprotein_alpha_I"/>
</dbReference>
<proteinExistence type="predicted"/>
<evidence type="ECO:0000256" key="13">
    <source>
        <dbReference type="ARBA" id="ARBA00069088"/>
    </source>
</evidence>
<evidence type="ECO:0000256" key="5">
    <source>
        <dbReference type="ARBA" id="ARBA00022776"/>
    </source>
</evidence>
<keyword evidence="9" id="KW-0807">Transducer</keyword>
<evidence type="ECO:0000256" key="6">
    <source>
        <dbReference type="ARBA" id="ARBA00022842"/>
    </source>
</evidence>
<dbReference type="AlphaFoldDB" id="A0A9Q0LYE9"/>
<dbReference type="FunFam" id="1.10.400.10:FF:000002">
    <property type="entry name" value="guanine nucleotide-binding protein G(Q) subunit alpha"/>
    <property type="match status" value="1"/>
</dbReference>
<dbReference type="Pfam" id="PF00503">
    <property type="entry name" value="G-alpha"/>
    <property type="match status" value="1"/>
</dbReference>
<evidence type="ECO:0000256" key="3">
    <source>
        <dbReference type="ARBA" id="ARBA00022723"/>
    </source>
</evidence>
<dbReference type="SMART" id="SM00275">
    <property type="entry name" value="G_alpha"/>
    <property type="match status" value="1"/>
</dbReference>
<keyword evidence="8" id="KW-0564">Palmitate</keyword>
<evidence type="ECO:0000256" key="12">
    <source>
        <dbReference type="ARBA" id="ARBA00059820"/>
    </source>
</evidence>
<dbReference type="PRINTS" id="PR00441">
    <property type="entry name" value="GPROTEINAI"/>
</dbReference>
<dbReference type="GO" id="GO:0005737">
    <property type="term" value="C:cytoplasm"/>
    <property type="evidence" value="ECO:0007669"/>
    <property type="project" value="TreeGrafter"/>
</dbReference>
<dbReference type="GO" id="GO:0007010">
    <property type="term" value="P:cytoskeleton organization"/>
    <property type="evidence" value="ECO:0007669"/>
    <property type="project" value="UniProtKB-ARBA"/>
</dbReference>
<evidence type="ECO:0000256" key="14">
    <source>
        <dbReference type="PIRSR" id="PIRSR601019-1"/>
    </source>
</evidence>
<name>A0A9Q0LYE9_BLOTA</name>
<evidence type="ECO:0000256" key="10">
    <source>
        <dbReference type="ARBA" id="ARBA00023288"/>
    </source>
</evidence>
<dbReference type="GO" id="GO:0007188">
    <property type="term" value="P:adenylate cyclase-modulating G protein-coupled receptor signaling pathway"/>
    <property type="evidence" value="ECO:0007669"/>
    <property type="project" value="InterPro"/>
</dbReference>
<evidence type="ECO:0000256" key="8">
    <source>
        <dbReference type="ARBA" id="ARBA00023139"/>
    </source>
</evidence>
<feature type="binding site" evidence="14">
    <location>
        <begin position="171"/>
        <end position="177"/>
    </location>
    <ligand>
        <name>GTP</name>
        <dbReference type="ChEBI" id="CHEBI:37565"/>
    </ligand>
</feature>
<evidence type="ECO:0000256" key="11">
    <source>
        <dbReference type="ARBA" id="ARBA00023306"/>
    </source>
</evidence>
<dbReference type="GO" id="GO:0005525">
    <property type="term" value="F:GTP binding"/>
    <property type="evidence" value="ECO:0007669"/>
    <property type="project" value="UniProtKB-KW"/>
</dbReference>
<dbReference type="PRINTS" id="PR00318">
    <property type="entry name" value="GPROTEINA"/>
</dbReference>
<dbReference type="InterPro" id="IPR011025">
    <property type="entry name" value="GproteinA_insert"/>
</dbReference>
<dbReference type="PANTHER" id="PTHR10218">
    <property type="entry name" value="GTP-BINDING PROTEIN ALPHA SUBUNIT"/>
    <property type="match status" value="1"/>
</dbReference>
<evidence type="ECO:0000256" key="9">
    <source>
        <dbReference type="ARBA" id="ARBA00023224"/>
    </source>
</evidence>
<dbReference type="GO" id="GO:0051301">
    <property type="term" value="P:cell division"/>
    <property type="evidence" value="ECO:0007669"/>
    <property type="project" value="UniProtKB-KW"/>
</dbReference>
<dbReference type="SUPFAM" id="SSF47895">
    <property type="entry name" value="Transducin (alpha subunit), insertion domain"/>
    <property type="match status" value="1"/>
</dbReference>
<keyword evidence="2" id="KW-0519">Myristate</keyword>
<evidence type="ECO:0000256" key="2">
    <source>
        <dbReference type="ARBA" id="ARBA00022707"/>
    </source>
</evidence>
<accession>A0A9Q0LYE9</accession>
<dbReference type="InterPro" id="IPR027417">
    <property type="entry name" value="P-loop_NTPase"/>
</dbReference>
<dbReference type="GO" id="GO:0031683">
    <property type="term" value="F:G-protein beta/gamma-subunit complex binding"/>
    <property type="evidence" value="ECO:0007669"/>
    <property type="project" value="InterPro"/>
</dbReference>
<keyword evidence="3 15" id="KW-0479">Metal-binding</keyword>
<dbReference type="PROSITE" id="PS51882">
    <property type="entry name" value="G_ALPHA"/>
    <property type="match status" value="1"/>
</dbReference>
<dbReference type="Proteomes" id="UP001142055">
    <property type="component" value="Chromosome 4"/>
</dbReference>
<dbReference type="CDD" id="cd00066">
    <property type="entry name" value="G-alpha"/>
    <property type="match status" value="1"/>
</dbReference>
<comment type="function">
    <text evidence="12">Guanine nucleotide-binding proteins (G proteins) are involved as modulators or transducers in various transmembrane signaling systems. In the 1-cell embryo, probably together with goa-1, controls nuclear rotation and spindle elongation during mitosis. During the first embryonic cell divisons, plays a role in gpr-1/2 cortical localization and in the proper orientation of EMS blastomere mitotic spindle.</text>
</comment>
<dbReference type="OMA" id="FFANTSM"/>
<evidence type="ECO:0000256" key="4">
    <source>
        <dbReference type="ARBA" id="ARBA00022741"/>
    </source>
</evidence>
<dbReference type="InterPro" id="IPR001019">
    <property type="entry name" value="Gprotein_alpha_su"/>
</dbReference>
<feature type="binding site" evidence="14">
    <location>
        <begin position="196"/>
        <end position="200"/>
    </location>
    <ligand>
        <name>GTP</name>
        <dbReference type="ChEBI" id="CHEBI:37565"/>
    </ligand>
</feature>
<dbReference type="EMBL" id="JAPWDV010000004">
    <property type="protein sequence ID" value="KAJ6215759.1"/>
    <property type="molecule type" value="Genomic_DNA"/>
</dbReference>
<dbReference type="GO" id="GO:0003925">
    <property type="term" value="F:G protein activity"/>
    <property type="evidence" value="ECO:0007669"/>
    <property type="project" value="UniProtKB-ARBA"/>
</dbReference>
<reference evidence="16" key="1">
    <citation type="submission" date="2022-12" db="EMBL/GenBank/DDBJ databases">
        <title>Genome assemblies of Blomia tropicalis.</title>
        <authorList>
            <person name="Cui Y."/>
        </authorList>
    </citation>
    <scope>NUCLEOTIDE SEQUENCE</scope>
    <source>
        <tissue evidence="16">Adult mites</tissue>
    </source>
</reference>
<feature type="binding site" evidence="15">
    <location>
        <position position="177"/>
    </location>
    <ligand>
        <name>Mg(2+)</name>
        <dbReference type="ChEBI" id="CHEBI:18420"/>
    </ligand>
</feature>
<feature type="binding site" evidence="14">
    <location>
        <position position="321"/>
    </location>
    <ligand>
        <name>GTP</name>
        <dbReference type="ChEBI" id="CHEBI:37565"/>
    </ligand>
</feature>
<evidence type="ECO:0000313" key="17">
    <source>
        <dbReference type="Proteomes" id="UP001142055"/>
    </source>
</evidence>
<dbReference type="OrthoDB" id="5817230at2759"/>
<evidence type="ECO:0000313" key="16">
    <source>
        <dbReference type="EMBL" id="KAJ6215759.1"/>
    </source>
</evidence>
<feature type="binding site" evidence="14">
    <location>
        <begin position="41"/>
        <end position="46"/>
    </location>
    <ligand>
        <name>GTP</name>
        <dbReference type="ChEBI" id="CHEBI:37565"/>
    </ligand>
</feature>
<keyword evidence="10" id="KW-0449">Lipoprotein</keyword>
<dbReference type="GO" id="GO:0046872">
    <property type="term" value="F:metal ion binding"/>
    <property type="evidence" value="ECO:0007669"/>
    <property type="project" value="UniProtKB-KW"/>
</dbReference>
<dbReference type="FunFam" id="3.40.50.300:FF:000692">
    <property type="entry name" value="Guanine nucleotide-binding protein subunit alpha"/>
    <property type="match status" value="1"/>
</dbReference>
<dbReference type="GO" id="GO:0001664">
    <property type="term" value="F:G protein-coupled receptor binding"/>
    <property type="evidence" value="ECO:0007669"/>
    <property type="project" value="TreeGrafter"/>
</dbReference>
<sequence>MGCVFSQDNDDARSKAIDRDLKLDRERKAKEVKILLLGAGESGKSTILKQLRIIHVDGYNKDECARFKRVVYANTLQSLSAILQGMDLLHIKYQYGNSAILAQRFFQITEQNYTLTPDLAMIMKKLWNDTGVQECFRRSREYQLNDSAHYYLTSLDRICQVEYVPTQQDVLRTRVKTTGIMEINFKFRGLFFRIFDVGGQRSERKKWIHCFEDVTAIIFCVALSGYDLLLAEYDENRMHESLKLFDSICNNKWFKETSFILFLNKRDIFERKIKTSPLTICFPEYEGRNCFEEAAAYIQMKFVSKNRSPEKKEVYTHITCATDTTNVSFVFEAITDVMLTANLREIGLY</sequence>
<evidence type="ECO:0000256" key="15">
    <source>
        <dbReference type="PIRSR" id="PIRSR601019-2"/>
    </source>
</evidence>
<evidence type="ECO:0000256" key="7">
    <source>
        <dbReference type="ARBA" id="ARBA00023134"/>
    </source>
</evidence>
<feature type="binding site" evidence="14">
    <location>
        <begin position="146"/>
        <end position="147"/>
    </location>
    <ligand>
        <name>GTP</name>
        <dbReference type="ChEBI" id="CHEBI:37565"/>
    </ligand>
</feature>
<keyword evidence="11" id="KW-0131">Cell cycle</keyword>
<protein>
    <recommendedName>
        <fullName evidence="13">Guanine nucleotide-binding protein alpha-16 subunit</fullName>
    </recommendedName>
</protein>
<dbReference type="FunFam" id="3.40.50.300:FF:002307">
    <property type="entry name" value="Guanine nucleotide-binding protein G(k) subunit alpha"/>
    <property type="match status" value="1"/>
</dbReference>
<evidence type="ECO:0000256" key="1">
    <source>
        <dbReference type="ARBA" id="ARBA00022618"/>
    </source>
</evidence>
<keyword evidence="6 15" id="KW-0460">Magnesium</keyword>
<dbReference type="GO" id="GO:0005834">
    <property type="term" value="C:heterotrimeric G-protein complex"/>
    <property type="evidence" value="ECO:0007669"/>
    <property type="project" value="TreeGrafter"/>
</dbReference>
<feature type="binding site" evidence="15">
    <location>
        <position position="45"/>
    </location>
    <ligand>
        <name>Mg(2+)</name>
        <dbReference type="ChEBI" id="CHEBI:18420"/>
    </ligand>
</feature>
<feature type="binding site" evidence="14">
    <location>
        <begin position="264"/>
        <end position="267"/>
    </location>
    <ligand>
        <name>GTP</name>
        <dbReference type="ChEBI" id="CHEBI:37565"/>
    </ligand>
</feature>
<comment type="caution">
    <text evidence="16">The sequence shown here is derived from an EMBL/GenBank/DDBJ whole genome shotgun (WGS) entry which is preliminary data.</text>
</comment>
<keyword evidence="17" id="KW-1185">Reference proteome</keyword>
<gene>
    <name evidence="16" type="ORF">RDWZM_010259</name>
</gene>
<dbReference type="Gene3D" id="3.40.50.300">
    <property type="entry name" value="P-loop containing nucleotide triphosphate hydrolases"/>
    <property type="match status" value="1"/>
</dbReference>
<dbReference type="PANTHER" id="PTHR10218:SF227">
    <property type="entry name" value="G PROTEIN ALPHA I SUBUNIT"/>
    <property type="match status" value="1"/>
</dbReference>